<gene>
    <name evidence="8" type="ORF">ACJEBI_19460</name>
</gene>
<dbReference type="Gene3D" id="1.20.1250.20">
    <property type="entry name" value="MFS general substrate transporter like domains"/>
    <property type="match status" value="1"/>
</dbReference>
<feature type="transmembrane region" description="Helical" evidence="6">
    <location>
        <begin position="413"/>
        <end position="433"/>
    </location>
</feature>
<evidence type="ECO:0000256" key="4">
    <source>
        <dbReference type="ARBA" id="ARBA00022989"/>
    </source>
</evidence>
<dbReference type="RefSeq" id="WP_406582150.1">
    <property type="nucleotide sequence ID" value="NZ_JBJHQH010000016.1"/>
</dbReference>
<dbReference type="InterPro" id="IPR020846">
    <property type="entry name" value="MFS_dom"/>
</dbReference>
<dbReference type="Proteomes" id="UP001623041">
    <property type="component" value="Unassembled WGS sequence"/>
</dbReference>
<feature type="transmembrane region" description="Helical" evidence="6">
    <location>
        <begin position="214"/>
        <end position="231"/>
    </location>
</feature>
<evidence type="ECO:0000313" key="9">
    <source>
        <dbReference type="Proteomes" id="UP001623041"/>
    </source>
</evidence>
<evidence type="ECO:0000256" key="1">
    <source>
        <dbReference type="ARBA" id="ARBA00004651"/>
    </source>
</evidence>
<dbReference type="SUPFAM" id="SSF103473">
    <property type="entry name" value="MFS general substrate transporter"/>
    <property type="match status" value="1"/>
</dbReference>
<dbReference type="PRINTS" id="PR01036">
    <property type="entry name" value="TCRTETB"/>
</dbReference>
<feature type="transmembrane region" description="Helical" evidence="6">
    <location>
        <begin position="158"/>
        <end position="178"/>
    </location>
</feature>
<feature type="transmembrane region" description="Helical" evidence="6">
    <location>
        <begin position="281"/>
        <end position="299"/>
    </location>
</feature>
<dbReference type="CDD" id="cd17502">
    <property type="entry name" value="MFS_Azr1_MDR_like"/>
    <property type="match status" value="1"/>
</dbReference>
<evidence type="ECO:0000256" key="6">
    <source>
        <dbReference type="SAM" id="Phobius"/>
    </source>
</evidence>
<feature type="transmembrane region" description="Helical" evidence="6">
    <location>
        <begin position="190"/>
        <end position="208"/>
    </location>
</feature>
<proteinExistence type="predicted"/>
<dbReference type="Gene3D" id="1.20.1720.10">
    <property type="entry name" value="Multidrug resistance protein D"/>
    <property type="match status" value="1"/>
</dbReference>
<sequence>MGKNKYVFWGLVITTLISALDANIMQTASPTIVKQLGGMELFAWIFVVYMLASTVTVPLYGKLSDMYGRKRLLMIAVGLFTIGSILCGIANSMVMLIVFRGIQGLGAGGMVPLSMIIVGDLFSIEKRGKIQAVFSTIWAISSIVGPVLGSFFVEALTWRWIFFINIPIGIATVLCLIPYQEKTVFRKTHIDYKGFFLFGISITLLLLATNVSHGIWYIILGIAGLIVFLLVERKEKEPFLPVSLFKNKGILMTNLFMLFYCLSFFGTSNFIPLFLQEGSHMSIYKSGLILLSIAMGWMFGSTPAGKWIIRFGYKILFIIGSFITTISGLALYLFIQDISYVGLFLILTVQGVSFGLLFAVGTIASQEFAESHIKGMSTSLQIFLRNIGTSIGVTIMGLLINHATSIVIGMKNVFLYALCLSFITVALSFLIPAKTGALSEGKS</sequence>
<feature type="transmembrane region" description="Helical" evidence="6">
    <location>
        <begin position="105"/>
        <end position="123"/>
    </location>
</feature>
<feature type="transmembrane region" description="Helical" evidence="6">
    <location>
        <begin position="311"/>
        <end position="335"/>
    </location>
</feature>
<dbReference type="PANTHER" id="PTHR23501">
    <property type="entry name" value="MAJOR FACILITATOR SUPERFAMILY"/>
    <property type="match status" value="1"/>
</dbReference>
<dbReference type="PANTHER" id="PTHR23501:SF191">
    <property type="entry name" value="VACUOLAR BASIC AMINO ACID TRANSPORTER 4"/>
    <property type="match status" value="1"/>
</dbReference>
<accession>A0ABW8RJG0</accession>
<evidence type="ECO:0000256" key="2">
    <source>
        <dbReference type="ARBA" id="ARBA00022448"/>
    </source>
</evidence>
<feature type="transmembrane region" description="Helical" evidence="6">
    <location>
        <begin position="251"/>
        <end position="275"/>
    </location>
</feature>
<organism evidence="8 9">
    <name type="scientific">Bacillus salipaludis</name>
    <dbReference type="NCBI Taxonomy" id="2547811"/>
    <lineage>
        <taxon>Bacteria</taxon>
        <taxon>Bacillati</taxon>
        <taxon>Bacillota</taxon>
        <taxon>Bacilli</taxon>
        <taxon>Bacillales</taxon>
        <taxon>Bacillaceae</taxon>
        <taxon>Bacillus</taxon>
    </lineage>
</organism>
<feature type="domain" description="Major facilitator superfamily (MFS) profile" evidence="7">
    <location>
        <begin position="7"/>
        <end position="436"/>
    </location>
</feature>
<feature type="transmembrane region" description="Helical" evidence="6">
    <location>
        <begin position="382"/>
        <end position="401"/>
    </location>
</feature>
<keyword evidence="9" id="KW-1185">Reference proteome</keyword>
<dbReference type="Pfam" id="PF07690">
    <property type="entry name" value="MFS_1"/>
    <property type="match status" value="1"/>
</dbReference>
<evidence type="ECO:0000256" key="3">
    <source>
        <dbReference type="ARBA" id="ARBA00022692"/>
    </source>
</evidence>
<dbReference type="InterPro" id="IPR011701">
    <property type="entry name" value="MFS"/>
</dbReference>
<keyword evidence="3 6" id="KW-0812">Transmembrane</keyword>
<comment type="caution">
    <text evidence="8">The sequence shown here is derived from an EMBL/GenBank/DDBJ whole genome shotgun (WGS) entry which is preliminary data.</text>
</comment>
<name>A0ABW8RJG0_9BACI</name>
<reference evidence="8 9" key="1">
    <citation type="submission" date="2024-11" db="EMBL/GenBank/DDBJ databases">
        <authorList>
            <person name="Lucas J.A."/>
        </authorList>
    </citation>
    <scope>NUCLEOTIDE SEQUENCE [LARGE SCALE GENOMIC DNA]</scope>
    <source>
        <strain evidence="8 9">Z 5.4</strain>
    </source>
</reference>
<evidence type="ECO:0000256" key="5">
    <source>
        <dbReference type="ARBA" id="ARBA00023136"/>
    </source>
</evidence>
<dbReference type="EMBL" id="JBJHQH010000016">
    <property type="protein sequence ID" value="MFK9093648.1"/>
    <property type="molecule type" value="Genomic_DNA"/>
</dbReference>
<feature type="transmembrane region" description="Helical" evidence="6">
    <location>
        <begin position="341"/>
        <end position="361"/>
    </location>
</feature>
<feature type="transmembrane region" description="Helical" evidence="6">
    <location>
        <begin position="130"/>
        <end position="152"/>
    </location>
</feature>
<evidence type="ECO:0000313" key="8">
    <source>
        <dbReference type="EMBL" id="MFK9093648.1"/>
    </source>
</evidence>
<comment type="subcellular location">
    <subcellularLocation>
        <location evidence="1">Cell membrane</location>
        <topology evidence="1">Multi-pass membrane protein</topology>
    </subcellularLocation>
</comment>
<feature type="transmembrane region" description="Helical" evidence="6">
    <location>
        <begin position="72"/>
        <end position="99"/>
    </location>
</feature>
<feature type="transmembrane region" description="Helical" evidence="6">
    <location>
        <begin position="41"/>
        <end position="60"/>
    </location>
</feature>
<dbReference type="PROSITE" id="PS50850">
    <property type="entry name" value="MFS"/>
    <property type="match status" value="1"/>
</dbReference>
<evidence type="ECO:0000259" key="7">
    <source>
        <dbReference type="PROSITE" id="PS50850"/>
    </source>
</evidence>
<protein>
    <submittedName>
        <fullName evidence="8">MDR family MFS transporter</fullName>
    </submittedName>
</protein>
<dbReference type="InterPro" id="IPR036259">
    <property type="entry name" value="MFS_trans_sf"/>
</dbReference>
<keyword evidence="2" id="KW-0813">Transport</keyword>
<keyword evidence="4 6" id="KW-1133">Transmembrane helix</keyword>
<keyword evidence="5 6" id="KW-0472">Membrane</keyword>